<proteinExistence type="predicted"/>
<keyword evidence="3" id="KW-1185">Reference proteome</keyword>
<reference evidence="2 3" key="1">
    <citation type="submission" date="2022-08" db="EMBL/GenBank/DDBJ databases">
        <title>Paenibacillus endoradicis sp. nov., Paenibacillus radicibacter sp. nov and Paenibacillus pararadicis sp. nov., three cold-adapted plant growth-promoting bacteria isolated from root of Larix gmelinii in Great Khingan.</title>
        <authorList>
            <person name="Xue H."/>
        </authorList>
    </citation>
    <scope>NUCLEOTIDE SEQUENCE [LARGE SCALE GENOMIC DNA]</scope>
    <source>
        <strain evidence="2 3">N5-1-1-5</strain>
    </source>
</reference>
<name>A0ABT1YG28_9BACL</name>
<dbReference type="EMBL" id="JANQBD010000006">
    <property type="protein sequence ID" value="MCR8631670.1"/>
    <property type="molecule type" value="Genomic_DNA"/>
</dbReference>
<evidence type="ECO:0008006" key="4">
    <source>
        <dbReference type="Google" id="ProtNLM"/>
    </source>
</evidence>
<feature type="signal peptide" evidence="1">
    <location>
        <begin position="1"/>
        <end position="21"/>
    </location>
</feature>
<protein>
    <recommendedName>
        <fullName evidence="4">SbsC C-terminal domain-containing protein</fullName>
    </recommendedName>
</protein>
<feature type="chain" id="PRO_5046663235" description="SbsC C-terminal domain-containing protein" evidence="1">
    <location>
        <begin position="22"/>
        <end position="315"/>
    </location>
</feature>
<dbReference type="Proteomes" id="UP001300012">
    <property type="component" value="Unassembled WGS sequence"/>
</dbReference>
<comment type="caution">
    <text evidence="2">The sequence shown here is derived from an EMBL/GenBank/DDBJ whole genome shotgun (WGS) entry which is preliminary data.</text>
</comment>
<evidence type="ECO:0000313" key="2">
    <source>
        <dbReference type="EMBL" id="MCR8631670.1"/>
    </source>
</evidence>
<accession>A0ABT1YG28</accession>
<organism evidence="2 3">
    <name type="scientific">Paenibacillus radicis</name>
    <name type="common">ex Xue et al. 2023</name>
    <dbReference type="NCBI Taxonomy" id="2972489"/>
    <lineage>
        <taxon>Bacteria</taxon>
        <taxon>Bacillati</taxon>
        <taxon>Bacillota</taxon>
        <taxon>Bacilli</taxon>
        <taxon>Bacillales</taxon>
        <taxon>Paenibacillaceae</taxon>
        <taxon>Paenibacillus</taxon>
    </lineage>
</organism>
<sequence>MRKWGLFTVLFALLTAASAYAHLTGAFADFLVTIQDTETTSKLTEEMRNTRQEIEALKPKLEAMELEYGKRQQNAVKKLKFYSEFGLDTWMTLMLQSEQLVDMMGSQWLLERNLDRYMQELDALYQEYTQLRLTKGALEGHGRLLAMIEDNLSARTKFLSQNPNVEIDQLANFLDIDWSSEVEVKLIAGLKQDQETIDKELTQWAVASPDGSSYKLDEAWLNGKSGLEYFFRSDHLYVLFKKTDLHVILIGRITQGNGEYAGLEFEAGFFNGFLMPDTLMKELQGFRIPYGKLPGRSGSLNVQQTAGALLIKSND</sequence>
<evidence type="ECO:0000256" key="1">
    <source>
        <dbReference type="SAM" id="SignalP"/>
    </source>
</evidence>
<gene>
    <name evidence="2" type="ORF">NV381_10690</name>
</gene>
<evidence type="ECO:0000313" key="3">
    <source>
        <dbReference type="Proteomes" id="UP001300012"/>
    </source>
</evidence>
<keyword evidence="1" id="KW-0732">Signal</keyword>
<dbReference type="RefSeq" id="WP_258213258.1">
    <property type="nucleotide sequence ID" value="NZ_JANQBD010000006.1"/>
</dbReference>